<dbReference type="EMBL" id="MU277216">
    <property type="protein sequence ID" value="KAI0060816.1"/>
    <property type="molecule type" value="Genomic_DNA"/>
</dbReference>
<accession>A0ACB8SYN6</accession>
<reference evidence="1" key="2">
    <citation type="journal article" date="2022" name="New Phytol.">
        <title>Evolutionary transition to the ectomycorrhizal habit in the genomes of a hyperdiverse lineage of mushroom-forming fungi.</title>
        <authorList>
            <person name="Looney B."/>
            <person name="Miyauchi S."/>
            <person name="Morin E."/>
            <person name="Drula E."/>
            <person name="Courty P.E."/>
            <person name="Kohler A."/>
            <person name="Kuo A."/>
            <person name="LaButti K."/>
            <person name="Pangilinan J."/>
            <person name="Lipzen A."/>
            <person name="Riley R."/>
            <person name="Andreopoulos W."/>
            <person name="He G."/>
            <person name="Johnson J."/>
            <person name="Nolan M."/>
            <person name="Tritt A."/>
            <person name="Barry K.W."/>
            <person name="Grigoriev I.V."/>
            <person name="Nagy L.G."/>
            <person name="Hibbett D."/>
            <person name="Henrissat B."/>
            <person name="Matheny P.B."/>
            <person name="Labbe J."/>
            <person name="Martin F.M."/>
        </authorList>
    </citation>
    <scope>NUCLEOTIDE SEQUENCE</scope>
    <source>
        <strain evidence="1">HHB10654</strain>
    </source>
</reference>
<organism evidence="1 2">
    <name type="scientific">Artomyces pyxidatus</name>
    <dbReference type="NCBI Taxonomy" id="48021"/>
    <lineage>
        <taxon>Eukaryota</taxon>
        <taxon>Fungi</taxon>
        <taxon>Dikarya</taxon>
        <taxon>Basidiomycota</taxon>
        <taxon>Agaricomycotina</taxon>
        <taxon>Agaricomycetes</taxon>
        <taxon>Russulales</taxon>
        <taxon>Auriscalpiaceae</taxon>
        <taxon>Artomyces</taxon>
    </lineage>
</organism>
<name>A0ACB8SYN6_9AGAM</name>
<sequence>MFASAVSNPLDMSVRQQLRTQAPGAKANAFWTVGMQMARSEGVMSLMNGFTASMLREVTYSGLRMGTYEYFKDSIHGLSAGTLTTDGLTLKVLAATVAATLGSAVANPTDLVKVRMQAYYPDGSPYRNTRHAFATVWREGAGAGAQTFAGGVRALYRGTDATTIRGVVLSVSQICSYDQIKQSLKQRGVMEEGLPLHFTASMFAGFICSVTSNPVDVVKVRVMNDKERQFKGVSDCVKTIMRNEGPMAFYKGFGMCWARLGAHTVLSFVAFERLRTLFGIAPM</sequence>
<dbReference type="Proteomes" id="UP000814140">
    <property type="component" value="Unassembled WGS sequence"/>
</dbReference>
<comment type="caution">
    <text evidence="1">The sequence shown here is derived from an EMBL/GenBank/DDBJ whole genome shotgun (WGS) entry which is preliminary data.</text>
</comment>
<evidence type="ECO:0000313" key="1">
    <source>
        <dbReference type="EMBL" id="KAI0060816.1"/>
    </source>
</evidence>
<keyword evidence="2" id="KW-1185">Reference proteome</keyword>
<protein>
    <submittedName>
        <fullName evidence="1">Mitochondrial carrier</fullName>
    </submittedName>
</protein>
<proteinExistence type="predicted"/>
<gene>
    <name evidence="1" type="ORF">BV25DRAFT_1908228</name>
</gene>
<reference evidence="1" key="1">
    <citation type="submission" date="2021-03" db="EMBL/GenBank/DDBJ databases">
        <authorList>
            <consortium name="DOE Joint Genome Institute"/>
            <person name="Ahrendt S."/>
            <person name="Looney B.P."/>
            <person name="Miyauchi S."/>
            <person name="Morin E."/>
            <person name="Drula E."/>
            <person name="Courty P.E."/>
            <person name="Chicoki N."/>
            <person name="Fauchery L."/>
            <person name="Kohler A."/>
            <person name="Kuo A."/>
            <person name="Labutti K."/>
            <person name="Pangilinan J."/>
            <person name="Lipzen A."/>
            <person name="Riley R."/>
            <person name="Andreopoulos W."/>
            <person name="He G."/>
            <person name="Johnson J."/>
            <person name="Barry K.W."/>
            <person name="Grigoriev I.V."/>
            <person name="Nagy L."/>
            <person name="Hibbett D."/>
            <person name="Henrissat B."/>
            <person name="Matheny P.B."/>
            <person name="Labbe J."/>
            <person name="Martin F."/>
        </authorList>
    </citation>
    <scope>NUCLEOTIDE SEQUENCE</scope>
    <source>
        <strain evidence="1">HHB10654</strain>
    </source>
</reference>
<evidence type="ECO:0000313" key="2">
    <source>
        <dbReference type="Proteomes" id="UP000814140"/>
    </source>
</evidence>